<dbReference type="InterPro" id="IPR027924">
    <property type="entry name" value="XkdF"/>
</dbReference>
<reference evidence="3" key="1">
    <citation type="journal article" date="2019" name="Int. J. Syst. Evol. Microbiol.">
        <title>The Global Catalogue of Microorganisms (GCM) 10K type strain sequencing project: providing services to taxonomists for standard genome sequencing and annotation.</title>
        <authorList>
            <consortium name="The Broad Institute Genomics Platform"/>
            <consortium name="The Broad Institute Genome Sequencing Center for Infectious Disease"/>
            <person name="Wu L."/>
            <person name="Ma J."/>
        </authorList>
    </citation>
    <scope>NUCLEOTIDE SEQUENCE [LARGE SCALE GENOMIC DNA]</scope>
    <source>
        <strain evidence="3">JCM 17919</strain>
    </source>
</reference>
<dbReference type="EMBL" id="BAABGY010000006">
    <property type="protein sequence ID" value="GAA4326200.1"/>
    <property type="molecule type" value="Genomic_DNA"/>
</dbReference>
<feature type="domain" description="Phage-like element PBSX protein XkdF" evidence="1">
    <location>
        <begin position="53"/>
        <end position="168"/>
    </location>
</feature>
<accession>A0ABP8GL04</accession>
<gene>
    <name evidence="2" type="ORF">GCM10023184_14760</name>
</gene>
<name>A0ABP8GL04_9BACT</name>
<sequence>MKLPLYELRINEGSQSIVDAIALVEEPAIESDFLAFSKDAHREMFASNDERMELLGAAMVPDMKIFRKDPDGTEYNVFFSKDTIREIAQVYFKKGFQSNLNLHHTATPAKSFIFQSYIVDSEKGMTAPKGLDLPDGTWVVGVKVTDPKVWGEIKAGKVKGFSVEGLFEFFEPAMNTTNPDEQELMNALKLLNHLLQNKAKSK</sequence>
<keyword evidence="3" id="KW-1185">Reference proteome</keyword>
<evidence type="ECO:0000259" key="1">
    <source>
        <dbReference type="Pfam" id="PF14550"/>
    </source>
</evidence>
<dbReference type="Pfam" id="PF14550">
    <property type="entry name" value="Peptidase_S78_2"/>
    <property type="match status" value="1"/>
</dbReference>
<evidence type="ECO:0000313" key="2">
    <source>
        <dbReference type="EMBL" id="GAA4326200.1"/>
    </source>
</evidence>
<comment type="caution">
    <text evidence="2">The sequence shown here is derived from an EMBL/GenBank/DDBJ whole genome shotgun (WGS) entry which is preliminary data.</text>
</comment>
<dbReference type="Proteomes" id="UP001501725">
    <property type="component" value="Unassembled WGS sequence"/>
</dbReference>
<organism evidence="2 3">
    <name type="scientific">Flaviaesturariibacter amylovorans</name>
    <dbReference type="NCBI Taxonomy" id="1084520"/>
    <lineage>
        <taxon>Bacteria</taxon>
        <taxon>Pseudomonadati</taxon>
        <taxon>Bacteroidota</taxon>
        <taxon>Chitinophagia</taxon>
        <taxon>Chitinophagales</taxon>
        <taxon>Chitinophagaceae</taxon>
        <taxon>Flaviaestuariibacter</taxon>
    </lineage>
</organism>
<dbReference type="RefSeq" id="WP_345254727.1">
    <property type="nucleotide sequence ID" value="NZ_BAABGY010000006.1"/>
</dbReference>
<protein>
    <recommendedName>
        <fullName evidence="1">Phage-like element PBSX protein XkdF domain-containing protein</fullName>
    </recommendedName>
</protein>
<evidence type="ECO:0000313" key="3">
    <source>
        <dbReference type="Proteomes" id="UP001501725"/>
    </source>
</evidence>
<proteinExistence type="predicted"/>